<feature type="transmembrane region" description="Helical" evidence="7">
    <location>
        <begin position="125"/>
        <end position="142"/>
    </location>
</feature>
<dbReference type="PANTHER" id="PTHR21624">
    <property type="entry name" value="STEROL DESATURASE-RELATED PROTEIN"/>
    <property type="match status" value="1"/>
</dbReference>
<feature type="transmembrane region" description="Helical" evidence="7">
    <location>
        <begin position="38"/>
        <end position="60"/>
    </location>
</feature>
<evidence type="ECO:0000256" key="5">
    <source>
        <dbReference type="ARBA" id="ARBA00023098"/>
    </source>
</evidence>
<dbReference type="RefSeq" id="WP_377119616.1">
    <property type="nucleotide sequence ID" value="NZ_JBHRSD010000001.1"/>
</dbReference>
<feature type="domain" description="Fatty acid hydroxylase" evidence="8">
    <location>
        <begin position="79"/>
        <end position="212"/>
    </location>
</feature>
<keyword evidence="10" id="KW-1185">Reference proteome</keyword>
<feature type="transmembrane region" description="Helical" evidence="7">
    <location>
        <begin position="66"/>
        <end position="92"/>
    </location>
</feature>
<dbReference type="PANTHER" id="PTHR21624:SF1">
    <property type="entry name" value="ALKYLGLYCEROL MONOOXYGENASE"/>
    <property type="match status" value="1"/>
</dbReference>
<evidence type="ECO:0000256" key="7">
    <source>
        <dbReference type="SAM" id="Phobius"/>
    </source>
</evidence>
<dbReference type="Proteomes" id="UP001595453">
    <property type="component" value="Unassembled WGS sequence"/>
</dbReference>
<dbReference type="EC" id="1.-.-.-" evidence="9"/>
<accession>A0ABV7CC21</accession>
<evidence type="ECO:0000256" key="3">
    <source>
        <dbReference type="ARBA" id="ARBA00022989"/>
    </source>
</evidence>
<sequence>MPSAELILLALSPVFLCCIVLEFCLARRFYRYQDSATNTALALLHQAADGLALLLLMPYFSLLHQSAWFVIPFNGWTLCLAFILQDFLYYWFHRASHRIHWFWAAHAVHHSSKWMNLTTAFRQSVMYPVAGMWLFWTPMMLLGYPPQLVFTVVALNLAFQFFVHTQTVKRLGWLEHIFNTPSHHRVHHGKNPCYLDKNFAGVLIIWDKLFGTFQHELADTPVEFGIVGKAPSNNPLACNFSPWYWLFKQYRAASGYKAKLNVLFGPPNHEPE</sequence>
<dbReference type="EMBL" id="JBHRSD010000001">
    <property type="protein sequence ID" value="MFC3030929.1"/>
    <property type="molecule type" value="Genomic_DNA"/>
</dbReference>
<keyword evidence="6 7" id="KW-0472">Membrane</keyword>
<proteinExistence type="predicted"/>
<dbReference type="InterPro" id="IPR051689">
    <property type="entry name" value="Sterol_desaturase/TMEM195"/>
</dbReference>
<reference evidence="10" key="1">
    <citation type="journal article" date="2019" name="Int. J. Syst. Evol. Microbiol.">
        <title>The Global Catalogue of Microorganisms (GCM) 10K type strain sequencing project: providing services to taxonomists for standard genome sequencing and annotation.</title>
        <authorList>
            <consortium name="The Broad Institute Genomics Platform"/>
            <consortium name="The Broad Institute Genome Sequencing Center for Infectious Disease"/>
            <person name="Wu L."/>
            <person name="Ma J."/>
        </authorList>
    </citation>
    <scope>NUCLEOTIDE SEQUENCE [LARGE SCALE GENOMIC DNA]</scope>
    <source>
        <strain evidence="10">KCTC 42730</strain>
    </source>
</reference>
<feature type="transmembrane region" description="Helical" evidence="7">
    <location>
        <begin position="6"/>
        <end position="26"/>
    </location>
</feature>
<keyword evidence="2 7" id="KW-0812">Transmembrane</keyword>
<protein>
    <submittedName>
        <fullName evidence="9">Sterol desaturase family protein</fullName>
        <ecNumber evidence="9">1.-.-.-</ecNumber>
    </submittedName>
</protein>
<evidence type="ECO:0000256" key="2">
    <source>
        <dbReference type="ARBA" id="ARBA00022692"/>
    </source>
</evidence>
<evidence type="ECO:0000256" key="6">
    <source>
        <dbReference type="ARBA" id="ARBA00023136"/>
    </source>
</evidence>
<keyword evidence="3 7" id="KW-1133">Transmembrane helix</keyword>
<evidence type="ECO:0000256" key="4">
    <source>
        <dbReference type="ARBA" id="ARBA00023002"/>
    </source>
</evidence>
<evidence type="ECO:0000256" key="1">
    <source>
        <dbReference type="ARBA" id="ARBA00004127"/>
    </source>
</evidence>
<comment type="subcellular location">
    <subcellularLocation>
        <location evidence="1">Endomembrane system</location>
        <topology evidence="1">Multi-pass membrane protein</topology>
    </subcellularLocation>
</comment>
<feature type="transmembrane region" description="Helical" evidence="7">
    <location>
        <begin position="148"/>
        <end position="165"/>
    </location>
</feature>
<evidence type="ECO:0000259" key="8">
    <source>
        <dbReference type="Pfam" id="PF04116"/>
    </source>
</evidence>
<dbReference type="InterPro" id="IPR006694">
    <property type="entry name" value="Fatty_acid_hydroxylase"/>
</dbReference>
<dbReference type="GO" id="GO:0016491">
    <property type="term" value="F:oxidoreductase activity"/>
    <property type="evidence" value="ECO:0007669"/>
    <property type="project" value="UniProtKB-KW"/>
</dbReference>
<evidence type="ECO:0000313" key="9">
    <source>
        <dbReference type="EMBL" id="MFC3030929.1"/>
    </source>
</evidence>
<gene>
    <name evidence="9" type="ORF">ACFOEE_00085</name>
</gene>
<evidence type="ECO:0000313" key="10">
    <source>
        <dbReference type="Proteomes" id="UP001595453"/>
    </source>
</evidence>
<keyword evidence="5" id="KW-0443">Lipid metabolism</keyword>
<comment type="caution">
    <text evidence="9">The sequence shown here is derived from an EMBL/GenBank/DDBJ whole genome shotgun (WGS) entry which is preliminary data.</text>
</comment>
<dbReference type="Pfam" id="PF04116">
    <property type="entry name" value="FA_hydroxylase"/>
    <property type="match status" value="1"/>
</dbReference>
<name>A0ABV7CC21_9GAMM</name>
<organism evidence="9 10">
    <name type="scientific">Pseudoalteromonas fenneropenaei</name>
    <dbReference type="NCBI Taxonomy" id="1737459"/>
    <lineage>
        <taxon>Bacteria</taxon>
        <taxon>Pseudomonadati</taxon>
        <taxon>Pseudomonadota</taxon>
        <taxon>Gammaproteobacteria</taxon>
        <taxon>Alteromonadales</taxon>
        <taxon>Pseudoalteromonadaceae</taxon>
        <taxon>Pseudoalteromonas</taxon>
    </lineage>
</organism>
<keyword evidence="4 9" id="KW-0560">Oxidoreductase</keyword>